<feature type="compositionally biased region" description="Low complexity" evidence="1">
    <location>
        <begin position="308"/>
        <end position="322"/>
    </location>
</feature>
<dbReference type="Pfam" id="PF01935">
    <property type="entry name" value="DUF87"/>
    <property type="match status" value="1"/>
</dbReference>
<sequence length="1130" mass="125566">MGIKNVVKKIADKSAGTVSKLASLSSEELEKIENQRLSYLFDMPSVDDDESLELTGRLMAAASVEIYNAYLPQIKNLYSPIKNNVEYGKDFIPGHNIRYINITKWVTNKEENSLEKLINVYEVLSNEECNIALVFNRTVTKTNVYLAVTNTLNENNNTNIDIYKRRIVDAIKGNFPGSEYIDDGIGTLPCFNDELKYSIAYASNIPAEKSEKFISQTIEKLLDGIVPIRKNQEYTIVLLATPIQDVEERKLKLAEFYTALSPYASWQTDFHFNDMQAFGASATIGVNVGASAGVQKGTNHSNTDTDGSTTNESKTDTDTTSEAVTKGSSDTAGGSIFGSGTASAGVLGTGASATAGTSVDYRHTWSRSKTSTTGKSVAKTVGKAITKSSAKTIGSTASGSLGANFGANFARSSSVTATVGKNEGITQSHTNYTIKHTLEVLEEQMKRYEQSVALGMWDFAAYILSEDMDIANNVAHSYVALTQGEKSYMSQASINLWRGDTDSEESLNAKEIYQYISNLRHPIFGLDPGIINLDSTFLVYPSVVTATTCLSGKELAYSLNFPKSSISGLPVIECTEFGRDISRYSQFESEKNIKLGNIFHMNHMESTTVSLDVNSMASHTFITGSTGTGKSTTVYRLLNELRKKDVNFLVIEPAKGEYKNIFGNRKDVNVFGTNPKKNELLKLNPFSFNEDIHVLEHIDRLTELFNVCWPMYAAMPAVLKKAIEYAYKDCGWDLDNSINEYSESYYPTFTDVARNIKSIIDSSEYDAENKGAYKGSLLTRLESLTNGINGMIFTKDELSDEILFDENTIVDLSRVGSNETKSLLMGILVLKLQEYRMSTSDMNANLRHITVLEEAHNLLKRTSFEQFSESSNLLGKSVEMISNAIAEMRTFGEGFIIADQAPALLDMAAIRNTNTKIIMRLPDQGDRELVGKAANLNDNQIKELARLPKGVAAIYQNEWIEPILCQIKKPKINESRYEFTPIPIKGDIEPFNNYRSFLATLISKCNSITDENTLKEIKVAIDSINIHDSSRVAIINWLTNPPKEPKMTKMAPLISELYPEVYRAVAKSFYDSNNPREWTLAAVNTLENIDCSLQGQIRRDIIQSIITNHIYLERNDIKSLEKWTKVGGLK</sequence>
<evidence type="ECO:0000259" key="2">
    <source>
        <dbReference type="Pfam" id="PF01935"/>
    </source>
</evidence>
<evidence type="ECO:0000256" key="1">
    <source>
        <dbReference type="SAM" id="MobiDB-lite"/>
    </source>
</evidence>
<dbReference type="InterPro" id="IPR002789">
    <property type="entry name" value="HerA_central"/>
</dbReference>
<dbReference type="PANTHER" id="PTHR42957">
    <property type="entry name" value="HELICASE MJ1565-RELATED"/>
    <property type="match status" value="1"/>
</dbReference>
<feature type="domain" description="Helicase HerA central" evidence="2">
    <location>
        <begin position="595"/>
        <end position="824"/>
    </location>
</feature>
<organism evidence="3 4">
    <name type="scientific">Floccifex porci</name>
    <dbReference type="NCBI Taxonomy" id="2606629"/>
    <lineage>
        <taxon>Bacteria</taxon>
        <taxon>Bacillati</taxon>
        <taxon>Bacillota</taxon>
        <taxon>Erysipelotrichia</taxon>
        <taxon>Erysipelotrichales</taxon>
        <taxon>Erysipelotrichaceae</taxon>
        <taxon>Floccifex</taxon>
    </lineage>
</organism>
<proteinExistence type="predicted"/>
<dbReference type="EMBL" id="VUMM01000014">
    <property type="protein sequence ID" value="MSS01871.1"/>
    <property type="molecule type" value="Genomic_DNA"/>
</dbReference>
<comment type="caution">
    <text evidence="3">The sequence shown here is derived from an EMBL/GenBank/DDBJ whole genome shotgun (WGS) entry which is preliminary data.</text>
</comment>
<dbReference type="InterPro" id="IPR008571">
    <property type="entry name" value="HerA-like"/>
</dbReference>
<gene>
    <name evidence="3" type="ORF">FYJ50_07140</name>
</gene>
<dbReference type="InterPro" id="IPR027417">
    <property type="entry name" value="P-loop_NTPase"/>
</dbReference>
<feature type="compositionally biased region" description="Polar residues" evidence="1">
    <location>
        <begin position="296"/>
        <end position="307"/>
    </location>
</feature>
<protein>
    <submittedName>
        <fullName evidence="3">DUF87 domain-containing protein</fullName>
    </submittedName>
</protein>
<evidence type="ECO:0000313" key="3">
    <source>
        <dbReference type="EMBL" id="MSS01871.1"/>
    </source>
</evidence>
<dbReference type="RefSeq" id="WP_154460552.1">
    <property type="nucleotide sequence ID" value="NZ_VUMM01000014.1"/>
</dbReference>
<dbReference type="Proteomes" id="UP000470082">
    <property type="component" value="Unassembled WGS sequence"/>
</dbReference>
<dbReference type="Gene3D" id="3.40.50.300">
    <property type="entry name" value="P-loop containing nucleotide triphosphate hydrolases"/>
    <property type="match status" value="2"/>
</dbReference>
<accession>A0A7X2N3Q3</accession>
<feature type="region of interest" description="Disordered" evidence="1">
    <location>
        <begin position="293"/>
        <end position="332"/>
    </location>
</feature>
<dbReference type="AlphaFoldDB" id="A0A7X2N3Q3"/>
<keyword evidence="4" id="KW-1185">Reference proteome</keyword>
<reference evidence="3 4" key="1">
    <citation type="submission" date="2019-08" db="EMBL/GenBank/DDBJ databases">
        <title>In-depth cultivation of the pig gut microbiome towards novel bacterial diversity and tailored functional studies.</title>
        <authorList>
            <person name="Wylensek D."/>
            <person name="Hitch T.C.A."/>
            <person name="Clavel T."/>
        </authorList>
    </citation>
    <scope>NUCLEOTIDE SEQUENCE [LARGE SCALE GENOMIC DNA]</scope>
    <source>
        <strain evidence="3 4">LKV-178-WT-2G</strain>
    </source>
</reference>
<evidence type="ECO:0000313" key="4">
    <source>
        <dbReference type="Proteomes" id="UP000470082"/>
    </source>
</evidence>
<name>A0A7X2N3Q3_9FIRM</name>
<dbReference type="SUPFAM" id="SSF52540">
    <property type="entry name" value="P-loop containing nucleoside triphosphate hydrolases"/>
    <property type="match status" value="1"/>
</dbReference>
<dbReference type="PANTHER" id="PTHR42957:SF1">
    <property type="entry name" value="HELICASE MJ1565-RELATED"/>
    <property type="match status" value="1"/>
</dbReference>